<dbReference type="VEuPathDB" id="FungiDB:P168DRAFT_321851"/>
<evidence type="ECO:0000313" key="2">
    <source>
        <dbReference type="EMBL" id="PKY00790.1"/>
    </source>
</evidence>
<feature type="chain" id="PRO_5014112640" evidence="1">
    <location>
        <begin position="17"/>
        <end position="336"/>
    </location>
</feature>
<evidence type="ECO:0000256" key="1">
    <source>
        <dbReference type="SAM" id="SignalP"/>
    </source>
</evidence>
<dbReference type="Proteomes" id="UP000234254">
    <property type="component" value="Unassembled WGS sequence"/>
</dbReference>
<dbReference type="AlphaFoldDB" id="A0A2I1CT31"/>
<protein>
    <submittedName>
        <fullName evidence="2">Uncharacterized protein</fullName>
    </submittedName>
</protein>
<keyword evidence="3" id="KW-1185">Reference proteome</keyword>
<gene>
    <name evidence="2" type="ORF">P168DRAFT_321851</name>
</gene>
<sequence length="336" mass="36709">MKHFVPWLLALGPALAVERMVCYEEPGENLVSPPPHQTNATTAVPYAPTGAAYAHLTSTGATHKTRVIPVVRDGKTCPKYTEPAAEHGRECMFGAHTGSVPNGVSGKCCFHSGQHVFLYSVFDNSGTSPSDTEYILDGRPCCTDDTWGTAVTEHSHHNGSRQCQYGKHVLDVPSAEYLTSCCWDANASQFKVHLRGFEPVVTTSVAKEVSKQVLEWGPFRETVGLEVYEVRLFGYYLEVRGKLWASGVVDWSEQDTFYLPLERRWKVAKSWTPGTSATGHVGIDATSRLSEDRSVEVMLHVTGSGAILGNLDGMVGPLVVDDAKIKHALAWTPKSC</sequence>
<proteinExistence type="predicted"/>
<feature type="signal peptide" evidence="1">
    <location>
        <begin position="1"/>
        <end position="16"/>
    </location>
</feature>
<organism evidence="2 3">
    <name type="scientific">Aspergillus campestris (strain IBT 28561)</name>
    <dbReference type="NCBI Taxonomy" id="1392248"/>
    <lineage>
        <taxon>Eukaryota</taxon>
        <taxon>Fungi</taxon>
        <taxon>Dikarya</taxon>
        <taxon>Ascomycota</taxon>
        <taxon>Pezizomycotina</taxon>
        <taxon>Eurotiomycetes</taxon>
        <taxon>Eurotiomycetidae</taxon>
        <taxon>Eurotiales</taxon>
        <taxon>Aspergillaceae</taxon>
        <taxon>Aspergillus</taxon>
        <taxon>Aspergillus subgen. Circumdati</taxon>
    </lineage>
</organism>
<dbReference type="EMBL" id="MSFM01000013">
    <property type="protein sequence ID" value="PKY00790.1"/>
    <property type="molecule type" value="Genomic_DNA"/>
</dbReference>
<dbReference type="RefSeq" id="XP_024689384.1">
    <property type="nucleotide sequence ID" value="XM_024840515.1"/>
</dbReference>
<name>A0A2I1CT31_ASPC2</name>
<keyword evidence="1" id="KW-0732">Signal</keyword>
<dbReference type="OrthoDB" id="4383200at2759"/>
<reference evidence="2" key="1">
    <citation type="submission" date="2016-12" db="EMBL/GenBank/DDBJ databases">
        <title>The genomes of Aspergillus section Nigri reveals drivers in fungal speciation.</title>
        <authorList>
            <consortium name="DOE Joint Genome Institute"/>
            <person name="Vesth T.C."/>
            <person name="Nybo J."/>
            <person name="Theobald S."/>
            <person name="Brandl J."/>
            <person name="Frisvad J.C."/>
            <person name="Nielsen K.F."/>
            <person name="Lyhne E.K."/>
            <person name="Kogle M.E."/>
            <person name="Kuo A."/>
            <person name="Riley R."/>
            <person name="Clum A."/>
            <person name="Nolan M."/>
            <person name="Lipzen A."/>
            <person name="Salamov A."/>
            <person name="Henrissat B."/>
            <person name="Wiebenga A."/>
            <person name="De vries R.P."/>
            <person name="Grigoriev I.V."/>
            <person name="Mortensen U.H."/>
            <person name="Andersen M.R."/>
            <person name="Baker S.E."/>
        </authorList>
    </citation>
    <scope>NUCLEOTIDE SEQUENCE</scope>
    <source>
        <strain evidence="2">IBT 28561</strain>
    </source>
</reference>
<accession>A0A2I1CT31</accession>
<dbReference type="GeneID" id="36548039"/>
<evidence type="ECO:0000313" key="3">
    <source>
        <dbReference type="Proteomes" id="UP000234254"/>
    </source>
</evidence>
<comment type="caution">
    <text evidence="2">The sequence shown here is derived from an EMBL/GenBank/DDBJ whole genome shotgun (WGS) entry which is preliminary data.</text>
</comment>